<keyword evidence="3 5" id="KW-0479">Metal-binding</keyword>
<dbReference type="GO" id="GO:0016705">
    <property type="term" value="F:oxidoreductase activity, acting on paired donors, with incorporation or reduction of molecular oxygen"/>
    <property type="evidence" value="ECO:0007669"/>
    <property type="project" value="InterPro"/>
</dbReference>
<evidence type="ECO:0000313" key="6">
    <source>
        <dbReference type="EMBL" id="KAK4193137.1"/>
    </source>
</evidence>
<dbReference type="GO" id="GO:0005506">
    <property type="term" value="F:iron ion binding"/>
    <property type="evidence" value="ECO:0007669"/>
    <property type="project" value="InterPro"/>
</dbReference>
<dbReference type="GO" id="GO:0008395">
    <property type="term" value="F:steroid hydroxylase activity"/>
    <property type="evidence" value="ECO:0007669"/>
    <property type="project" value="TreeGrafter"/>
</dbReference>
<sequence length="405" mass="45576">MISIGTISIAFLVILWITWRAWTFTILPKLRPNAPKQLPYAIPFVGHAFSFFGNTTALALRGRRIVGRNGKDVFSLTAMGDTIHIVTNPKHISEVHGNNASFSFHEFTEDFVKSMGLSREGISVTYGYGPSLPSWFLEKPNGFTWSTPDKSFAELVRQMHHAVFWLVLTNTNTKLVFRLLTYLLHNPELISAIRDEVAPAFSGEGLDFKLLDYDYVGTSDQCPTLDAVWCETLRLCTNSISLRCVTQDVVIGGKLLKKGSKVIIPYRLLHLDESIYGPGADEFRPQRFLEAKGREKTRLFSHWRPFGGGKSMCPGRHLAEHALKRMLVIMIFRYDFEIMGDATKIPECDETRLGTMPGTGAMSVKEGQDFWVKITESGAKGRFGEGEEWLEEKMASLQLLGITKL</sequence>
<evidence type="ECO:0000313" key="7">
    <source>
        <dbReference type="Proteomes" id="UP001302126"/>
    </source>
</evidence>
<evidence type="ECO:0000256" key="5">
    <source>
        <dbReference type="PIRSR" id="PIRSR602401-1"/>
    </source>
</evidence>
<proteinExistence type="inferred from homology"/>
<dbReference type="InterPro" id="IPR036396">
    <property type="entry name" value="Cyt_P450_sf"/>
</dbReference>
<keyword evidence="4 5" id="KW-0408">Iron</keyword>
<organism evidence="6 7">
    <name type="scientific">Podospora australis</name>
    <dbReference type="NCBI Taxonomy" id="1536484"/>
    <lineage>
        <taxon>Eukaryota</taxon>
        <taxon>Fungi</taxon>
        <taxon>Dikarya</taxon>
        <taxon>Ascomycota</taxon>
        <taxon>Pezizomycotina</taxon>
        <taxon>Sordariomycetes</taxon>
        <taxon>Sordariomycetidae</taxon>
        <taxon>Sordariales</taxon>
        <taxon>Podosporaceae</taxon>
        <taxon>Podospora</taxon>
    </lineage>
</organism>
<dbReference type="EMBL" id="MU864352">
    <property type="protein sequence ID" value="KAK4193137.1"/>
    <property type="molecule type" value="Genomic_DNA"/>
</dbReference>
<dbReference type="AlphaFoldDB" id="A0AAN6X891"/>
<keyword evidence="7" id="KW-1185">Reference proteome</keyword>
<evidence type="ECO:0000256" key="2">
    <source>
        <dbReference type="ARBA" id="ARBA00022617"/>
    </source>
</evidence>
<reference evidence="6" key="2">
    <citation type="submission" date="2023-05" db="EMBL/GenBank/DDBJ databases">
        <authorList>
            <consortium name="Lawrence Berkeley National Laboratory"/>
            <person name="Steindorff A."/>
            <person name="Hensen N."/>
            <person name="Bonometti L."/>
            <person name="Westerberg I."/>
            <person name="Brannstrom I.O."/>
            <person name="Guillou S."/>
            <person name="Cros-Aarteil S."/>
            <person name="Calhoun S."/>
            <person name="Haridas S."/>
            <person name="Kuo A."/>
            <person name="Mondo S."/>
            <person name="Pangilinan J."/>
            <person name="Riley R."/>
            <person name="Labutti K."/>
            <person name="Andreopoulos B."/>
            <person name="Lipzen A."/>
            <person name="Chen C."/>
            <person name="Yanf M."/>
            <person name="Daum C."/>
            <person name="Ng V."/>
            <person name="Clum A."/>
            <person name="Ohm R."/>
            <person name="Martin F."/>
            <person name="Silar P."/>
            <person name="Natvig D."/>
            <person name="Lalanne C."/>
            <person name="Gautier V."/>
            <person name="Ament-Velasquez S.L."/>
            <person name="Kruys A."/>
            <person name="Hutchinson M.I."/>
            <person name="Powell A.J."/>
            <person name="Barry K."/>
            <person name="Miller A.N."/>
            <person name="Grigoriev I.V."/>
            <person name="Debuchy R."/>
            <person name="Gladieux P."/>
            <person name="Thoren M.H."/>
            <person name="Johannesson H."/>
        </authorList>
    </citation>
    <scope>NUCLEOTIDE SEQUENCE</scope>
    <source>
        <strain evidence="6">PSN309</strain>
    </source>
</reference>
<comment type="similarity">
    <text evidence="1">Belongs to the cytochrome P450 family.</text>
</comment>
<gene>
    <name evidence="6" type="ORF">QBC35DRAFT_446961</name>
</gene>
<reference evidence="6" key="1">
    <citation type="journal article" date="2023" name="Mol. Phylogenet. Evol.">
        <title>Genome-scale phylogeny and comparative genomics of the fungal order Sordariales.</title>
        <authorList>
            <person name="Hensen N."/>
            <person name="Bonometti L."/>
            <person name="Westerberg I."/>
            <person name="Brannstrom I.O."/>
            <person name="Guillou S."/>
            <person name="Cros-Aarteil S."/>
            <person name="Calhoun S."/>
            <person name="Haridas S."/>
            <person name="Kuo A."/>
            <person name="Mondo S."/>
            <person name="Pangilinan J."/>
            <person name="Riley R."/>
            <person name="LaButti K."/>
            <person name="Andreopoulos B."/>
            <person name="Lipzen A."/>
            <person name="Chen C."/>
            <person name="Yan M."/>
            <person name="Daum C."/>
            <person name="Ng V."/>
            <person name="Clum A."/>
            <person name="Steindorff A."/>
            <person name="Ohm R.A."/>
            <person name="Martin F."/>
            <person name="Silar P."/>
            <person name="Natvig D.O."/>
            <person name="Lalanne C."/>
            <person name="Gautier V."/>
            <person name="Ament-Velasquez S.L."/>
            <person name="Kruys A."/>
            <person name="Hutchinson M.I."/>
            <person name="Powell A.J."/>
            <person name="Barry K."/>
            <person name="Miller A.N."/>
            <person name="Grigoriev I.V."/>
            <person name="Debuchy R."/>
            <person name="Gladieux P."/>
            <person name="Hiltunen Thoren M."/>
            <person name="Johannesson H."/>
        </authorList>
    </citation>
    <scope>NUCLEOTIDE SEQUENCE</scope>
    <source>
        <strain evidence="6">PSN309</strain>
    </source>
</reference>
<keyword evidence="2 5" id="KW-0349">Heme</keyword>
<accession>A0AAN6X891</accession>
<dbReference type="SUPFAM" id="SSF48264">
    <property type="entry name" value="Cytochrome P450"/>
    <property type="match status" value="1"/>
</dbReference>
<evidence type="ECO:0000256" key="3">
    <source>
        <dbReference type="ARBA" id="ARBA00022723"/>
    </source>
</evidence>
<protein>
    <submittedName>
        <fullName evidence="6">Cytochrome P450</fullName>
    </submittedName>
</protein>
<dbReference type="Proteomes" id="UP001302126">
    <property type="component" value="Unassembled WGS sequence"/>
</dbReference>
<dbReference type="GO" id="GO:0020037">
    <property type="term" value="F:heme binding"/>
    <property type="evidence" value="ECO:0007669"/>
    <property type="project" value="InterPro"/>
</dbReference>
<dbReference type="InterPro" id="IPR050529">
    <property type="entry name" value="CYP450_sterol_14alpha_dmase"/>
</dbReference>
<dbReference type="Gene3D" id="1.10.630.10">
    <property type="entry name" value="Cytochrome P450"/>
    <property type="match status" value="2"/>
</dbReference>
<dbReference type="PANTHER" id="PTHR24304">
    <property type="entry name" value="CYTOCHROME P450 FAMILY 7"/>
    <property type="match status" value="1"/>
</dbReference>
<comment type="caution">
    <text evidence="6">The sequence shown here is derived from an EMBL/GenBank/DDBJ whole genome shotgun (WGS) entry which is preliminary data.</text>
</comment>
<comment type="cofactor">
    <cofactor evidence="5">
        <name>heme</name>
        <dbReference type="ChEBI" id="CHEBI:30413"/>
    </cofactor>
</comment>
<evidence type="ECO:0000256" key="1">
    <source>
        <dbReference type="ARBA" id="ARBA00010617"/>
    </source>
</evidence>
<name>A0AAN6X891_9PEZI</name>
<dbReference type="PANTHER" id="PTHR24304:SF2">
    <property type="entry name" value="24-HYDROXYCHOLESTEROL 7-ALPHA-HYDROXYLASE"/>
    <property type="match status" value="1"/>
</dbReference>
<dbReference type="InterPro" id="IPR002401">
    <property type="entry name" value="Cyt_P450_E_grp-I"/>
</dbReference>
<dbReference type="InterPro" id="IPR001128">
    <property type="entry name" value="Cyt_P450"/>
</dbReference>
<feature type="binding site" description="axial binding residue" evidence="5">
    <location>
        <position position="313"/>
    </location>
    <ligand>
        <name>heme</name>
        <dbReference type="ChEBI" id="CHEBI:30413"/>
    </ligand>
    <ligandPart>
        <name>Fe</name>
        <dbReference type="ChEBI" id="CHEBI:18248"/>
    </ligandPart>
</feature>
<evidence type="ECO:0000256" key="4">
    <source>
        <dbReference type="ARBA" id="ARBA00023004"/>
    </source>
</evidence>
<dbReference type="Pfam" id="PF00067">
    <property type="entry name" value="p450"/>
    <property type="match status" value="1"/>
</dbReference>
<dbReference type="PRINTS" id="PR00463">
    <property type="entry name" value="EP450I"/>
</dbReference>